<keyword evidence="1" id="KW-0812">Transmembrane</keyword>
<keyword evidence="1" id="KW-1133">Transmembrane helix</keyword>
<dbReference type="EnsemblPlants" id="TuG1812G0700005086.01.T01">
    <property type="protein sequence ID" value="TuG1812G0700005086.01.T01.cds370233"/>
    <property type="gene ID" value="TuG1812G0700005086.01"/>
</dbReference>
<dbReference type="PANTHER" id="PTHR34483:SF7">
    <property type="entry name" value="TRANSMEMBRANE PROTEIN"/>
    <property type="match status" value="1"/>
</dbReference>
<proteinExistence type="predicted"/>
<organism evidence="2 3">
    <name type="scientific">Triticum urartu</name>
    <name type="common">Red wild einkorn</name>
    <name type="synonym">Crithodium urartu</name>
    <dbReference type="NCBI Taxonomy" id="4572"/>
    <lineage>
        <taxon>Eukaryota</taxon>
        <taxon>Viridiplantae</taxon>
        <taxon>Streptophyta</taxon>
        <taxon>Embryophyta</taxon>
        <taxon>Tracheophyta</taxon>
        <taxon>Spermatophyta</taxon>
        <taxon>Magnoliopsida</taxon>
        <taxon>Liliopsida</taxon>
        <taxon>Poales</taxon>
        <taxon>Poaceae</taxon>
        <taxon>BOP clade</taxon>
        <taxon>Pooideae</taxon>
        <taxon>Triticodae</taxon>
        <taxon>Triticeae</taxon>
        <taxon>Triticinae</taxon>
        <taxon>Triticum</taxon>
    </lineage>
</organism>
<sequence>MATKTISTKTTSCFTFLKEALVLPTRNPKLFAPILILLAAIAFLIPAVNVVFIQSLTAEMLRHLTEMQTNDPSSSAFARLLEEVWQETRELILIVVALTVITRALVFAKQILAFSAASTTYSGDRHSLAELLR</sequence>
<protein>
    <submittedName>
        <fullName evidence="2">Uncharacterized protein</fullName>
    </submittedName>
</protein>
<reference evidence="2" key="2">
    <citation type="submission" date="2018-03" db="EMBL/GenBank/DDBJ databases">
        <title>The Triticum urartu genome reveals the dynamic nature of wheat genome evolution.</title>
        <authorList>
            <person name="Ling H."/>
            <person name="Ma B."/>
            <person name="Shi X."/>
            <person name="Liu H."/>
            <person name="Dong L."/>
            <person name="Sun H."/>
            <person name="Cao Y."/>
            <person name="Gao Q."/>
            <person name="Zheng S."/>
            <person name="Li Y."/>
            <person name="Yu Y."/>
            <person name="Du H."/>
            <person name="Qi M."/>
            <person name="Li Y."/>
            <person name="Yu H."/>
            <person name="Cui Y."/>
            <person name="Wang N."/>
            <person name="Chen C."/>
            <person name="Wu H."/>
            <person name="Zhao Y."/>
            <person name="Zhang J."/>
            <person name="Li Y."/>
            <person name="Zhou W."/>
            <person name="Zhang B."/>
            <person name="Hu W."/>
            <person name="Eijk M."/>
            <person name="Tang J."/>
            <person name="Witsenboer H."/>
            <person name="Zhao S."/>
            <person name="Li Z."/>
            <person name="Zhang A."/>
            <person name="Wang D."/>
            <person name="Liang C."/>
        </authorList>
    </citation>
    <scope>NUCLEOTIDE SEQUENCE [LARGE SCALE GENOMIC DNA]</scope>
    <source>
        <strain evidence="2">cv. G1812</strain>
    </source>
</reference>
<evidence type="ECO:0000313" key="3">
    <source>
        <dbReference type="Proteomes" id="UP000015106"/>
    </source>
</evidence>
<accession>A0A8R7VAS6</accession>
<evidence type="ECO:0000256" key="1">
    <source>
        <dbReference type="SAM" id="Phobius"/>
    </source>
</evidence>
<keyword evidence="1" id="KW-0472">Membrane</keyword>
<evidence type="ECO:0000313" key="2">
    <source>
        <dbReference type="EnsemblPlants" id="TuG1812G0700005086.01.T01.cds370233"/>
    </source>
</evidence>
<dbReference type="PANTHER" id="PTHR34483">
    <property type="entry name" value="OS09G0129800 PROTEIN"/>
    <property type="match status" value="1"/>
</dbReference>
<dbReference type="Gramene" id="TuG1812G0700005086.01.T01">
    <property type="protein sequence ID" value="TuG1812G0700005086.01.T01.cds370233"/>
    <property type="gene ID" value="TuG1812G0700005086.01"/>
</dbReference>
<reference evidence="2" key="3">
    <citation type="submission" date="2022-06" db="UniProtKB">
        <authorList>
            <consortium name="EnsemblPlants"/>
        </authorList>
    </citation>
    <scope>IDENTIFICATION</scope>
</reference>
<name>A0A8R7VAS6_TRIUA</name>
<keyword evidence="3" id="KW-1185">Reference proteome</keyword>
<dbReference type="AlphaFoldDB" id="A0A8R7VAS6"/>
<reference evidence="3" key="1">
    <citation type="journal article" date="2013" name="Nature">
        <title>Draft genome of the wheat A-genome progenitor Triticum urartu.</title>
        <authorList>
            <person name="Ling H.Q."/>
            <person name="Zhao S."/>
            <person name="Liu D."/>
            <person name="Wang J."/>
            <person name="Sun H."/>
            <person name="Zhang C."/>
            <person name="Fan H."/>
            <person name="Li D."/>
            <person name="Dong L."/>
            <person name="Tao Y."/>
            <person name="Gao C."/>
            <person name="Wu H."/>
            <person name="Li Y."/>
            <person name="Cui Y."/>
            <person name="Guo X."/>
            <person name="Zheng S."/>
            <person name="Wang B."/>
            <person name="Yu K."/>
            <person name="Liang Q."/>
            <person name="Yang W."/>
            <person name="Lou X."/>
            <person name="Chen J."/>
            <person name="Feng M."/>
            <person name="Jian J."/>
            <person name="Zhang X."/>
            <person name="Luo G."/>
            <person name="Jiang Y."/>
            <person name="Liu J."/>
            <person name="Wang Z."/>
            <person name="Sha Y."/>
            <person name="Zhang B."/>
            <person name="Wu H."/>
            <person name="Tang D."/>
            <person name="Shen Q."/>
            <person name="Xue P."/>
            <person name="Zou S."/>
            <person name="Wang X."/>
            <person name="Liu X."/>
            <person name="Wang F."/>
            <person name="Yang Y."/>
            <person name="An X."/>
            <person name="Dong Z."/>
            <person name="Zhang K."/>
            <person name="Zhang X."/>
            <person name="Luo M.C."/>
            <person name="Dvorak J."/>
            <person name="Tong Y."/>
            <person name="Wang J."/>
            <person name="Yang H."/>
            <person name="Li Z."/>
            <person name="Wang D."/>
            <person name="Zhang A."/>
            <person name="Wang J."/>
        </authorList>
    </citation>
    <scope>NUCLEOTIDE SEQUENCE</scope>
    <source>
        <strain evidence="3">cv. G1812</strain>
    </source>
</reference>
<dbReference type="Proteomes" id="UP000015106">
    <property type="component" value="Chromosome 7"/>
</dbReference>
<feature type="transmembrane region" description="Helical" evidence="1">
    <location>
        <begin position="91"/>
        <end position="112"/>
    </location>
</feature>
<feature type="transmembrane region" description="Helical" evidence="1">
    <location>
        <begin position="30"/>
        <end position="53"/>
    </location>
</feature>